<accession>A0AB73RGI3</accession>
<dbReference type="EMBL" id="NUFG01000015">
    <property type="protein sequence ID" value="PEK22577.1"/>
    <property type="molecule type" value="Genomic_DNA"/>
</dbReference>
<dbReference type="PANTHER" id="PTHR13355:SF9">
    <property type="entry name" value="ACETYLTRANSFERASE BSU40680-RELATED"/>
    <property type="match status" value="1"/>
</dbReference>
<dbReference type="InterPro" id="IPR016181">
    <property type="entry name" value="Acyl_CoA_acyltransferase"/>
</dbReference>
<dbReference type="Proteomes" id="UP000220435">
    <property type="component" value="Unassembled WGS sequence"/>
</dbReference>
<comment type="caution">
    <text evidence="2">The sequence shown here is derived from an EMBL/GenBank/DDBJ whole genome shotgun (WGS) entry which is preliminary data.</text>
</comment>
<dbReference type="AlphaFoldDB" id="A0AB73RGI3"/>
<dbReference type="PANTHER" id="PTHR13355">
    <property type="entry name" value="GLUCOSAMINE 6-PHOSPHATE N-ACETYLTRANSFERASE"/>
    <property type="match status" value="1"/>
</dbReference>
<proteinExistence type="predicted"/>
<dbReference type="InterPro" id="IPR039143">
    <property type="entry name" value="GNPNAT1-like"/>
</dbReference>
<dbReference type="RefSeq" id="WP_048566258.1">
    <property type="nucleotide sequence ID" value="NZ_JASDBY010000003.1"/>
</dbReference>
<evidence type="ECO:0000313" key="3">
    <source>
        <dbReference type="Proteomes" id="UP000220435"/>
    </source>
</evidence>
<gene>
    <name evidence="2" type="ORF">CN694_20815</name>
</gene>
<sequence>MHSKVITELTDLETVFHIRKEVFVKEQNVPLEDEFDTFDEIGEECKHILVYYNELPVGTGRIRFIDGAGKLERICILKDYRKYGLGKVIIQMLEEIARNEQATKVKLHGQTQAEGFYRKLGYETSSDIFMEDGIPHILMMKVLS</sequence>
<dbReference type="CDD" id="cd04301">
    <property type="entry name" value="NAT_SF"/>
    <property type="match status" value="1"/>
</dbReference>
<evidence type="ECO:0000259" key="1">
    <source>
        <dbReference type="PROSITE" id="PS51186"/>
    </source>
</evidence>
<dbReference type="PROSITE" id="PS51186">
    <property type="entry name" value="GNAT"/>
    <property type="match status" value="1"/>
</dbReference>
<organism evidence="2 3">
    <name type="scientific">Bacillus wiedmannii</name>
    <dbReference type="NCBI Taxonomy" id="1890302"/>
    <lineage>
        <taxon>Bacteria</taxon>
        <taxon>Bacillati</taxon>
        <taxon>Bacillota</taxon>
        <taxon>Bacilli</taxon>
        <taxon>Bacillales</taxon>
        <taxon>Bacillaceae</taxon>
        <taxon>Bacillus</taxon>
        <taxon>Bacillus cereus group</taxon>
    </lineage>
</organism>
<dbReference type="InterPro" id="IPR000182">
    <property type="entry name" value="GNAT_dom"/>
</dbReference>
<protein>
    <submittedName>
        <fullName evidence="2">GNAT family N-acetyltransferase</fullName>
    </submittedName>
</protein>
<dbReference type="Pfam" id="PF13673">
    <property type="entry name" value="Acetyltransf_10"/>
    <property type="match status" value="1"/>
</dbReference>
<dbReference type="Gene3D" id="3.40.630.30">
    <property type="match status" value="1"/>
</dbReference>
<reference evidence="2 3" key="1">
    <citation type="submission" date="2017-09" db="EMBL/GenBank/DDBJ databases">
        <title>Large-scale bioinformatics analysis of Bacillus genomes uncovers conserved roles of natural products in bacterial physiology.</title>
        <authorList>
            <consortium name="Agbiome Team Llc"/>
            <person name="Bleich R.M."/>
            <person name="Kirk G.J."/>
            <person name="Santa Maria K.C."/>
            <person name="Allen S.E."/>
            <person name="Farag S."/>
            <person name="Shank E.A."/>
            <person name="Bowers A."/>
        </authorList>
    </citation>
    <scope>NUCLEOTIDE SEQUENCE [LARGE SCALE GENOMIC DNA]</scope>
    <source>
        <strain evidence="2 3">AFS000414</strain>
    </source>
</reference>
<evidence type="ECO:0000313" key="2">
    <source>
        <dbReference type="EMBL" id="PEK22577.1"/>
    </source>
</evidence>
<dbReference type="SUPFAM" id="SSF55729">
    <property type="entry name" value="Acyl-CoA N-acyltransferases (Nat)"/>
    <property type="match status" value="1"/>
</dbReference>
<dbReference type="GO" id="GO:0004343">
    <property type="term" value="F:glucosamine 6-phosphate N-acetyltransferase activity"/>
    <property type="evidence" value="ECO:0007669"/>
    <property type="project" value="TreeGrafter"/>
</dbReference>
<feature type="domain" description="N-acetyltransferase" evidence="1">
    <location>
        <begin position="1"/>
        <end position="144"/>
    </location>
</feature>
<name>A0AB73RGI3_9BACI</name>